<gene>
    <name evidence="7" type="ORF">EV186_103439</name>
</gene>
<feature type="binding site" evidence="6">
    <location>
        <position position="70"/>
    </location>
    <ligand>
        <name>Fe cation</name>
        <dbReference type="ChEBI" id="CHEBI:24875"/>
        <note>catalytic</note>
    </ligand>
</feature>
<evidence type="ECO:0000256" key="4">
    <source>
        <dbReference type="ARBA" id="ARBA00023002"/>
    </source>
</evidence>
<dbReference type="InterPro" id="IPR010300">
    <property type="entry name" value="CDO_1"/>
</dbReference>
<dbReference type="GO" id="GO:0008198">
    <property type="term" value="F:ferrous iron binding"/>
    <property type="evidence" value="ECO:0007669"/>
    <property type="project" value="TreeGrafter"/>
</dbReference>
<dbReference type="PANTHER" id="PTHR12918">
    <property type="entry name" value="CYSTEINE DIOXYGENASE"/>
    <property type="match status" value="1"/>
</dbReference>
<organism evidence="7 8">
    <name type="scientific">Labedaea rhizosphaerae</name>
    <dbReference type="NCBI Taxonomy" id="598644"/>
    <lineage>
        <taxon>Bacteria</taxon>
        <taxon>Bacillati</taxon>
        <taxon>Actinomycetota</taxon>
        <taxon>Actinomycetes</taxon>
        <taxon>Pseudonocardiales</taxon>
        <taxon>Pseudonocardiaceae</taxon>
        <taxon>Labedaea</taxon>
    </lineage>
</organism>
<evidence type="ECO:0000256" key="5">
    <source>
        <dbReference type="ARBA" id="ARBA00023004"/>
    </source>
</evidence>
<sequence length="152" mass="16786">MFAVPANTVALPATTAHPALIARDVAADRTRWAHLLRYDPDERFAALVERTADEEIWLLSWLPGQESDLHNHADSTGAFAVVTGTLTELVARPGTRVSHRLVPGQVRVFGPNYVHQVRNANSDPAISIHVYRAERAMTPFRYAADGRLIPAQ</sequence>
<dbReference type="CDD" id="cd10548">
    <property type="entry name" value="cupin_CDO"/>
    <property type="match status" value="1"/>
</dbReference>
<comment type="similarity">
    <text evidence="1">Belongs to the cysteine dioxygenase family.</text>
</comment>
<keyword evidence="8" id="KW-1185">Reference proteome</keyword>
<keyword evidence="3 7" id="KW-0223">Dioxygenase</keyword>
<feature type="binding site" evidence="6">
    <location>
        <position position="72"/>
    </location>
    <ligand>
        <name>Fe cation</name>
        <dbReference type="ChEBI" id="CHEBI:24875"/>
        <note>catalytic</note>
    </ligand>
</feature>
<evidence type="ECO:0000256" key="3">
    <source>
        <dbReference type="ARBA" id="ARBA00022964"/>
    </source>
</evidence>
<dbReference type="InterPro" id="IPR011051">
    <property type="entry name" value="RmlC_Cupin_sf"/>
</dbReference>
<evidence type="ECO:0000313" key="7">
    <source>
        <dbReference type="EMBL" id="TDP97475.1"/>
    </source>
</evidence>
<dbReference type="Proteomes" id="UP000295444">
    <property type="component" value="Unassembled WGS sequence"/>
</dbReference>
<reference evidence="7 8" key="1">
    <citation type="submission" date="2019-03" db="EMBL/GenBank/DDBJ databases">
        <title>Genomic Encyclopedia of Type Strains, Phase IV (KMG-IV): sequencing the most valuable type-strain genomes for metagenomic binning, comparative biology and taxonomic classification.</title>
        <authorList>
            <person name="Goeker M."/>
        </authorList>
    </citation>
    <scope>NUCLEOTIDE SEQUENCE [LARGE SCALE GENOMIC DNA]</scope>
    <source>
        <strain evidence="7 8">DSM 45361</strain>
    </source>
</reference>
<dbReference type="Gene3D" id="2.60.120.10">
    <property type="entry name" value="Jelly Rolls"/>
    <property type="match status" value="1"/>
</dbReference>
<evidence type="ECO:0000256" key="1">
    <source>
        <dbReference type="ARBA" id="ARBA00006622"/>
    </source>
</evidence>
<dbReference type="SUPFAM" id="SSF51182">
    <property type="entry name" value="RmlC-like cupins"/>
    <property type="match status" value="1"/>
</dbReference>
<keyword evidence="2 6" id="KW-0479">Metal-binding</keyword>
<protein>
    <submittedName>
        <fullName evidence="7">Cysteine dioxygenase type I</fullName>
    </submittedName>
</protein>
<name>A0A4R6SEC0_LABRH</name>
<evidence type="ECO:0000313" key="8">
    <source>
        <dbReference type="Proteomes" id="UP000295444"/>
    </source>
</evidence>
<dbReference type="Pfam" id="PF05995">
    <property type="entry name" value="CDO_I"/>
    <property type="match status" value="1"/>
</dbReference>
<dbReference type="InterPro" id="IPR014710">
    <property type="entry name" value="RmlC-like_jellyroll"/>
</dbReference>
<keyword evidence="5 6" id="KW-0408">Iron</keyword>
<dbReference type="RefSeq" id="WP_133850675.1">
    <property type="nucleotide sequence ID" value="NZ_SNXZ01000003.1"/>
</dbReference>
<keyword evidence="4" id="KW-0560">Oxidoreductase</keyword>
<evidence type="ECO:0000256" key="2">
    <source>
        <dbReference type="ARBA" id="ARBA00022723"/>
    </source>
</evidence>
<accession>A0A4R6SEC0</accession>
<dbReference type="PANTHER" id="PTHR12918:SF1">
    <property type="entry name" value="CYSTEINE DIOXYGENASE TYPE 1"/>
    <property type="match status" value="1"/>
</dbReference>
<comment type="caution">
    <text evidence="7">The sequence shown here is derived from an EMBL/GenBank/DDBJ whole genome shotgun (WGS) entry which is preliminary data.</text>
</comment>
<dbReference type="AlphaFoldDB" id="A0A4R6SEC0"/>
<feature type="binding site" evidence="6">
    <location>
        <position position="115"/>
    </location>
    <ligand>
        <name>Fe cation</name>
        <dbReference type="ChEBI" id="CHEBI:24875"/>
        <note>catalytic</note>
    </ligand>
</feature>
<dbReference type="GO" id="GO:0016702">
    <property type="term" value="F:oxidoreductase activity, acting on single donors with incorporation of molecular oxygen, incorporation of two atoms of oxygen"/>
    <property type="evidence" value="ECO:0007669"/>
    <property type="project" value="InterPro"/>
</dbReference>
<evidence type="ECO:0000256" key="6">
    <source>
        <dbReference type="PIRSR" id="PIRSR610300-51"/>
    </source>
</evidence>
<dbReference type="EMBL" id="SNXZ01000003">
    <property type="protein sequence ID" value="TDP97475.1"/>
    <property type="molecule type" value="Genomic_DNA"/>
</dbReference>
<dbReference type="OrthoDB" id="4217976at2"/>
<proteinExistence type="inferred from homology"/>